<dbReference type="NCBIfam" id="TIGR00863">
    <property type="entry name" value="P2X"/>
    <property type="match status" value="1"/>
</dbReference>
<protein>
    <submittedName>
        <fullName evidence="15">Purinergic receptor P2X 6</fullName>
    </submittedName>
</protein>
<dbReference type="PROSITE" id="PS01212">
    <property type="entry name" value="P2X_RECEPTOR"/>
    <property type="match status" value="1"/>
</dbReference>
<comment type="subcellular location">
    <subcellularLocation>
        <location evidence="1">Cell membrane</location>
        <topology evidence="1">Multi-pass membrane protein</topology>
    </subcellularLocation>
</comment>
<keyword evidence="8 14" id="KW-0472">Membrane</keyword>
<keyword evidence="7" id="KW-0406">Ion transport</keyword>
<dbReference type="InterPro" id="IPR053792">
    <property type="entry name" value="P2X_RECEPTOR_CS"/>
</dbReference>
<dbReference type="InterPro" id="IPR027309">
    <property type="entry name" value="P2X_extracellular_dom_sf"/>
</dbReference>
<dbReference type="PANTHER" id="PTHR10125">
    <property type="entry name" value="P2X PURINOCEPTOR"/>
    <property type="match status" value="1"/>
</dbReference>
<evidence type="ECO:0000256" key="4">
    <source>
        <dbReference type="ARBA" id="ARBA00022475"/>
    </source>
</evidence>
<evidence type="ECO:0000256" key="13">
    <source>
        <dbReference type="ARBA" id="ARBA00036634"/>
    </source>
</evidence>
<accession>A0A670JQB5</accession>
<keyword evidence="12" id="KW-0407">Ion channel</keyword>
<dbReference type="GO" id="GO:0033198">
    <property type="term" value="P:response to ATP"/>
    <property type="evidence" value="ECO:0007669"/>
    <property type="project" value="InterPro"/>
</dbReference>
<dbReference type="PANTHER" id="PTHR10125:SF21">
    <property type="entry name" value="P2X PURINOCEPTOR 6"/>
    <property type="match status" value="1"/>
</dbReference>
<keyword evidence="6 14" id="KW-1133">Transmembrane helix</keyword>
<dbReference type="FunFam" id="2.60.490.10:FF:000001">
    <property type="entry name" value="P2X purinoceptor"/>
    <property type="match status" value="1"/>
</dbReference>
<dbReference type="GO" id="GO:0001614">
    <property type="term" value="F:purinergic nucleotide receptor activity"/>
    <property type="evidence" value="ECO:0007669"/>
    <property type="project" value="InterPro"/>
</dbReference>
<dbReference type="Gene3D" id="1.10.287.940">
    <property type="entry name" value="atp-gated p2x4 ion channel"/>
    <property type="match status" value="1"/>
</dbReference>
<dbReference type="InterPro" id="IPR003049">
    <property type="entry name" value="P2X6_purnocptor"/>
</dbReference>
<gene>
    <name evidence="15" type="primary">P2RX6</name>
</gene>
<dbReference type="GeneTree" id="ENSGT01020000230351"/>
<name>A0A670JQB5_PODMU</name>
<dbReference type="GO" id="GO:0043235">
    <property type="term" value="C:receptor complex"/>
    <property type="evidence" value="ECO:0007669"/>
    <property type="project" value="Ensembl"/>
</dbReference>
<dbReference type="Gene3D" id="2.60.490.10">
    <property type="entry name" value="atp-gated p2x4 ion channel domain"/>
    <property type="match status" value="1"/>
</dbReference>
<reference evidence="15" key="3">
    <citation type="submission" date="2025-09" db="UniProtKB">
        <authorList>
            <consortium name="Ensembl"/>
        </authorList>
    </citation>
    <scope>IDENTIFICATION</scope>
</reference>
<evidence type="ECO:0000256" key="2">
    <source>
        <dbReference type="ARBA" id="ARBA00009848"/>
    </source>
</evidence>
<evidence type="ECO:0000256" key="12">
    <source>
        <dbReference type="ARBA" id="ARBA00023303"/>
    </source>
</evidence>
<evidence type="ECO:0000256" key="6">
    <source>
        <dbReference type="ARBA" id="ARBA00022989"/>
    </source>
</evidence>
<evidence type="ECO:0000256" key="1">
    <source>
        <dbReference type="ARBA" id="ARBA00004651"/>
    </source>
</evidence>
<evidence type="ECO:0000256" key="10">
    <source>
        <dbReference type="ARBA" id="ARBA00023180"/>
    </source>
</evidence>
<evidence type="ECO:0000256" key="14">
    <source>
        <dbReference type="SAM" id="Phobius"/>
    </source>
</evidence>
<dbReference type="GO" id="GO:0004931">
    <property type="term" value="F:extracellularly ATP-gated monoatomic cation channel activity"/>
    <property type="evidence" value="ECO:0007669"/>
    <property type="project" value="InterPro"/>
</dbReference>
<dbReference type="Proteomes" id="UP000472272">
    <property type="component" value="Chromosome 16"/>
</dbReference>
<keyword evidence="4" id="KW-1003">Cell membrane</keyword>
<evidence type="ECO:0000313" key="16">
    <source>
        <dbReference type="Proteomes" id="UP000472272"/>
    </source>
</evidence>
<dbReference type="PRINTS" id="PR01313">
    <property type="entry name" value="P2X6RECEPTOR"/>
</dbReference>
<dbReference type="GO" id="GO:0005524">
    <property type="term" value="F:ATP binding"/>
    <property type="evidence" value="ECO:0007669"/>
    <property type="project" value="InterPro"/>
</dbReference>
<evidence type="ECO:0000256" key="3">
    <source>
        <dbReference type="ARBA" id="ARBA00022448"/>
    </source>
</evidence>
<evidence type="ECO:0000256" key="9">
    <source>
        <dbReference type="ARBA" id="ARBA00023157"/>
    </source>
</evidence>
<dbReference type="Ensembl" id="ENSPMRT00000027676.1">
    <property type="protein sequence ID" value="ENSPMRP00000026080.1"/>
    <property type="gene ID" value="ENSPMRG00000016874.1"/>
</dbReference>
<dbReference type="AlphaFoldDB" id="A0A670JQB5"/>
<keyword evidence="10" id="KW-0325">Glycoprotein</keyword>
<dbReference type="GO" id="GO:0005737">
    <property type="term" value="C:cytoplasm"/>
    <property type="evidence" value="ECO:0007669"/>
    <property type="project" value="Ensembl"/>
</dbReference>
<dbReference type="InterPro" id="IPR059116">
    <property type="entry name" value="P2X_receptor"/>
</dbReference>
<sequence>HCIQRDAGASRPAMGDSWSHSCFGFLDYKTEKFALTRNRKVGVLHRLIQLGIVGYILGWVFLAKKGYQEKDTDPHISVITKLKGISVTRVRELGDRIWDVADYVKPPQGENVFFVVTNFIATPKQVQGSCPEHPSIPDGNCRKDEDCSPGQPVVHGNGVKTGKCVPFGASHNTCEIYGWCPVENKTLSRKPLLAEAENFTLFIKNTVNFTRFNFSRTNTLKTTDGSYFKGCRYDAVDDPYCPVFRIRDMVEAAGESFEEMAHLGGAIGLRIDWDCDLDQPPSRCRPCYSFTLLEKKFNFRTASYYRDPLNRQSRSLLKLYGIRFDISVHGQAGKFSIIPTAVNLGTGAAFLGAVSMTSRVKKGPFELQLPSAPGHCSCMMPLGLMGVVDPNKQRAPCWPRLVWMLNDVILDSCHPRLPWFATSSCCTSIRKPNFIGARNTRR</sequence>
<feature type="transmembrane region" description="Helical" evidence="14">
    <location>
        <begin position="43"/>
        <end position="62"/>
    </location>
</feature>
<dbReference type="GO" id="GO:0005886">
    <property type="term" value="C:plasma membrane"/>
    <property type="evidence" value="ECO:0007669"/>
    <property type="project" value="UniProtKB-SubCell"/>
</dbReference>
<evidence type="ECO:0000256" key="5">
    <source>
        <dbReference type="ARBA" id="ARBA00022692"/>
    </source>
</evidence>
<evidence type="ECO:0000256" key="7">
    <source>
        <dbReference type="ARBA" id="ARBA00023065"/>
    </source>
</evidence>
<keyword evidence="11" id="KW-1071">Ligand-gated ion channel</keyword>
<reference evidence="15 16" key="1">
    <citation type="journal article" date="2019" name="Proc. Natl. Acad. Sci. U.S.A.">
        <title>Regulatory changes in pterin and carotenoid genes underlie balanced color polymorphisms in the wall lizard.</title>
        <authorList>
            <person name="Andrade P."/>
            <person name="Pinho C."/>
            <person name="Perez I de Lanuza G."/>
            <person name="Afonso S."/>
            <person name="Brejcha J."/>
            <person name="Rubin C.J."/>
            <person name="Wallerman O."/>
            <person name="Pereira P."/>
            <person name="Sabatino S.J."/>
            <person name="Bellati A."/>
            <person name="Pellitteri-Rosa D."/>
            <person name="Bosakova Z."/>
            <person name="Bunikis I."/>
            <person name="Carretero M.A."/>
            <person name="Feiner N."/>
            <person name="Marsik P."/>
            <person name="Pauperio F."/>
            <person name="Salvi D."/>
            <person name="Soler L."/>
            <person name="While G.M."/>
            <person name="Uller T."/>
            <person name="Font E."/>
            <person name="Andersson L."/>
            <person name="Carneiro M."/>
        </authorList>
    </citation>
    <scope>NUCLEOTIDE SEQUENCE</scope>
</reference>
<dbReference type="OMA" id="ASHNTCE"/>
<evidence type="ECO:0000256" key="11">
    <source>
        <dbReference type="ARBA" id="ARBA00023286"/>
    </source>
</evidence>
<organism evidence="15 16">
    <name type="scientific">Podarcis muralis</name>
    <name type="common">Wall lizard</name>
    <name type="synonym">Lacerta muralis</name>
    <dbReference type="NCBI Taxonomy" id="64176"/>
    <lineage>
        <taxon>Eukaryota</taxon>
        <taxon>Metazoa</taxon>
        <taxon>Chordata</taxon>
        <taxon>Craniata</taxon>
        <taxon>Vertebrata</taxon>
        <taxon>Euteleostomi</taxon>
        <taxon>Lepidosauria</taxon>
        <taxon>Squamata</taxon>
        <taxon>Bifurcata</taxon>
        <taxon>Unidentata</taxon>
        <taxon>Episquamata</taxon>
        <taxon>Laterata</taxon>
        <taxon>Lacertibaenia</taxon>
        <taxon>Lacertidae</taxon>
        <taxon>Podarcis</taxon>
    </lineage>
</organism>
<evidence type="ECO:0000256" key="8">
    <source>
        <dbReference type="ARBA" id="ARBA00023136"/>
    </source>
</evidence>
<proteinExistence type="inferred from homology"/>
<dbReference type="GO" id="GO:0098794">
    <property type="term" value="C:postsynapse"/>
    <property type="evidence" value="ECO:0007669"/>
    <property type="project" value="GOC"/>
</dbReference>
<reference evidence="15" key="2">
    <citation type="submission" date="2025-08" db="UniProtKB">
        <authorList>
            <consortium name="Ensembl"/>
        </authorList>
    </citation>
    <scope>IDENTIFICATION</scope>
</reference>
<evidence type="ECO:0000313" key="15">
    <source>
        <dbReference type="Ensembl" id="ENSPMRP00000026080.1"/>
    </source>
</evidence>
<keyword evidence="9" id="KW-1015">Disulfide bond</keyword>
<dbReference type="InterPro" id="IPR001429">
    <property type="entry name" value="P2X_purnocptor"/>
</dbReference>
<dbReference type="GO" id="GO:0070588">
    <property type="term" value="P:calcium ion transmembrane transport"/>
    <property type="evidence" value="ECO:0007669"/>
    <property type="project" value="TreeGrafter"/>
</dbReference>
<dbReference type="Pfam" id="PF00864">
    <property type="entry name" value="P2X_receptor"/>
    <property type="match status" value="1"/>
</dbReference>
<keyword evidence="16" id="KW-1185">Reference proteome</keyword>
<keyword evidence="3" id="KW-0813">Transport</keyword>
<comment type="catalytic activity">
    <reaction evidence="13">
        <text>Ca(2+)(in) = Ca(2+)(out)</text>
        <dbReference type="Rhea" id="RHEA:29671"/>
        <dbReference type="ChEBI" id="CHEBI:29108"/>
    </reaction>
</comment>
<dbReference type="PRINTS" id="PR01307">
    <property type="entry name" value="P2XRECEPTOR"/>
</dbReference>
<comment type="similarity">
    <text evidence="2">Belongs to the P2X receptor family.</text>
</comment>
<keyword evidence="5 14" id="KW-0812">Transmembrane</keyword>